<name>A0A4Q9H758_9SPHI</name>
<dbReference type="SUPFAM" id="SSF52172">
    <property type="entry name" value="CheY-like"/>
    <property type="match status" value="1"/>
</dbReference>
<proteinExistence type="predicted"/>
<dbReference type="Gene3D" id="3.40.50.300">
    <property type="entry name" value="P-loop containing nucleotide triphosphate hydrolases"/>
    <property type="match status" value="1"/>
</dbReference>
<keyword evidence="5" id="KW-0804">Transcription</keyword>
<evidence type="ECO:0000259" key="7">
    <source>
        <dbReference type="PROSITE" id="PS50045"/>
    </source>
</evidence>
<dbReference type="InterPro" id="IPR025662">
    <property type="entry name" value="Sigma_54_int_dom_ATP-bd_1"/>
</dbReference>
<dbReference type="FunFam" id="3.40.50.300:FF:000006">
    <property type="entry name" value="DNA-binding transcriptional regulator NtrC"/>
    <property type="match status" value="1"/>
</dbReference>
<gene>
    <name evidence="9" type="ORF">EYS08_22850</name>
</gene>
<dbReference type="InterPro" id="IPR027417">
    <property type="entry name" value="P-loop_NTPase"/>
</dbReference>
<dbReference type="PANTHER" id="PTHR32071">
    <property type="entry name" value="TRANSCRIPTIONAL REGULATORY PROTEIN"/>
    <property type="match status" value="1"/>
</dbReference>
<dbReference type="InterPro" id="IPR009057">
    <property type="entry name" value="Homeodomain-like_sf"/>
</dbReference>
<dbReference type="GO" id="GO:0005524">
    <property type="term" value="F:ATP binding"/>
    <property type="evidence" value="ECO:0007669"/>
    <property type="project" value="UniProtKB-KW"/>
</dbReference>
<dbReference type="OrthoDB" id="9767722at2"/>
<dbReference type="GO" id="GO:0000160">
    <property type="term" value="P:phosphorelay signal transduction system"/>
    <property type="evidence" value="ECO:0007669"/>
    <property type="project" value="InterPro"/>
</dbReference>
<dbReference type="InterPro" id="IPR002078">
    <property type="entry name" value="Sigma_54_int"/>
</dbReference>
<dbReference type="Proteomes" id="UP000291819">
    <property type="component" value="Unassembled WGS sequence"/>
</dbReference>
<dbReference type="PROSITE" id="PS00675">
    <property type="entry name" value="SIGMA54_INTERACT_1"/>
    <property type="match status" value="1"/>
</dbReference>
<dbReference type="EMBL" id="SIXF01000037">
    <property type="protein sequence ID" value="TBO39648.1"/>
    <property type="molecule type" value="Genomic_DNA"/>
</dbReference>
<keyword evidence="2" id="KW-0067">ATP-binding</keyword>
<dbReference type="SUPFAM" id="SSF46689">
    <property type="entry name" value="Homeodomain-like"/>
    <property type="match status" value="1"/>
</dbReference>
<sequence>MRTEKILIVEDEFIVAHDLQMILQRAGYQVVGIADSVKNAQALLEKHQVDLVLLDIYLKGRLTGIDLAHDLMKSQIPFIYVSANSNEKVLEAAKSTCPYGFIVKPYRDRDILLSIDIARYRKENSNNMKMSSERFMQDFIVDISMKSLNWQKKILAIAAAFQPYIPFDFIALSGIAKDGKRYSEIGITRKNFDQYDLFTANEFLKYADLSRAEYDTINQLVPETTADAIYVGDDFEGVKKAAPMKNLIATTYHLYSNLVKTFYLENGDQISFSFYSRTENIYQPAHMELLNFLSGTLEKKLVHIIELEKAGTETVFHQESGNYHVAKKNFENIIGKSTALLSVLDKIKIVAPTDTSVLITGESGTGKEEVAKSLHRLSHRSAKPIVAVNCAALPADLIESILFGHEKGSFTGAVNTRIGKFEEANGGTIFLDEIGEMPFDLQAKLLRALQEKEIERIGGKQPIKVDLRIIAATNVNLEKEIAKGRFRLDLFYRLNVFPIHVPPLCRRKTDIPLLVEYFVQKHAKAVGKNITEIPTDFMDRLMLYDWPGNIRELEHVMLRSVLLSSNEKLNPDHLELGIKNEEPLSQNGIKTIIDNERDHIIRVLELCKGKVAGSGGAAELLGIPATTLSSKIKKLDIKR</sequence>
<keyword evidence="10" id="KW-1185">Reference proteome</keyword>
<keyword evidence="4" id="KW-0238">DNA-binding</keyword>
<feature type="domain" description="Sigma-54 factor interaction" evidence="7">
    <location>
        <begin position="333"/>
        <end position="562"/>
    </location>
</feature>
<evidence type="ECO:0000256" key="4">
    <source>
        <dbReference type="ARBA" id="ARBA00023125"/>
    </source>
</evidence>
<dbReference type="Gene3D" id="1.10.8.60">
    <property type="match status" value="1"/>
</dbReference>
<dbReference type="PROSITE" id="PS00688">
    <property type="entry name" value="SIGMA54_INTERACT_3"/>
    <property type="match status" value="1"/>
</dbReference>
<dbReference type="InterPro" id="IPR001789">
    <property type="entry name" value="Sig_transdc_resp-reg_receiver"/>
</dbReference>
<evidence type="ECO:0000256" key="1">
    <source>
        <dbReference type="ARBA" id="ARBA00022741"/>
    </source>
</evidence>
<evidence type="ECO:0000256" key="2">
    <source>
        <dbReference type="ARBA" id="ARBA00022840"/>
    </source>
</evidence>
<dbReference type="RefSeq" id="WP_131032262.1">
    <property type="nucleotide sequence ID" value="NZ_SIXF01000037.1"/>
</dbReference>
<feature type="modified residue" description="4-aspartylphosphate" evidence="6">
    <location>
        <position position="55"/>
    </location>
</feature>
<dbReference type="Pfam" id="PF00072">
    <property type="entry name" value="Response_reg"/>
    <property type="match status" value="1"/>
</dbReference>
<keyword evidence="1" id="KW-0547">Nucleotide-binding</keyword>
<dbReference type="Pfam" id="PF25601">
    <property type="entry name" value="AAA_lid_14"/>
    <property type="match status" value="1"/>
</dbReference>
<dbReference type="Gene3D" id="1.10.10.60">
    <property type="entry name" value="Homeodomain-like"/>
    <property type="match status" value="1"/>
</dbReference>
<dbReference type="Gene3D" id="3.40.50.2300">
    <property type="match status" value="1"/>
</dbReference>
<dbReference type="InterPro" id="IPR003593">
    <property type="entry name" value="AAA+_ATPase"/>
</dbReference>
<dbReference type="PROSITE" id="PS50110">
    <property type="entry name" value="RESPONSE_REGULATORY"/>
    <property type="match status" value="1"/>
</dbReference>
<dbReference type="CDD" id="cd00009">
    <property type="entry name" value="AAA"/>
    <property type="match status" value="1"/>
</dbReference>
<accession>A0A4Q9H758</accession>
<protein>
    <submittedName>
        <fullName evidence="9">Response regulator</fullName>
    </submittedName>
</protein>
<organism evidence="9 10">
    <name type="scientific">Pedobacter kyonggii</name>
    <dbReference type="NCBI Taxonomy" id="1926871"/>
    <lineage>
        <taxon>Bacteria</taxon>
        <taxon>Pseudomonadati</taxon>
        <taxon>Bacteroidota</taxon>
        <taxon>Sphingobacteriia</taxon>
        <taxon>Sphingobacteriales</taxon>
        <taxon>Sphingobacteriaceae</taxon>
        <taxon>Pedobacter</taxon>
    </lineage>
</organism>
<dbReference type="InterPro" id="IPR025943">
    <property type="entry name" value="Sigma_54_int_dom_ATP-bd_2"/>
</dbReference>
<dbReference type="PROSITE" id="PS00676">
    <property type="entry name" value="SIGMA54_INTERACT_2"/>
    <property type="match status" value="1"/>
</dbReference>
<evidence type="ECO:0000259" key="8">
    <source>
        <dbReference type="PROSITE" id="PS50110"/>
    </source>
</evidence>
<dbReference type="SMART" id="SM00382">
    <property type="entry name" value="AAA"/>
    <property type="match status" value="1"/>
</dbReference>
<evidence type="ECO:0000256" key="6">
    <source>
        <dbReference type="PROSITE-ProRule" id="PRU00169"/>
    </source>
</evidence>
<dbReference type="InterPro" id="IPR011006">
    <property type="entry name" value="CheY-like_superfamily"/>
</dbReference>
<dbReference type="Pfam" id="PF00158">
    <property type="entry name" value="Sigma54_activat"/>
    <property type="match status" value="1"/>
</dbReference>
<evidence type="ECO:0000313" key="9">
    <source>
        <dbReference type="EMBL" id="TBO39648.1"/>
    </source>
</evidence>
<keyword evidence="3" id="KW-0805">Transcription regulation</keyword>
<feature type="domain" description="Response regulatory" evidence="8">
    <location>
        <begin position="5"/>
        <end position="119"/>
    </location>
</feature>
<reference evidence="9 10" key="1">
    <citation type="submission" date="2019-02" db="EMBL/GenBank/DDBJ databases">
        <title>Pedobacter kyonggii whole genome sequence analysis.</title>
        <authorList>
            <person name="Dahal R.H."/>
        </authorList>
    </citation>
    <scope>NUCLEOTIDE SEQUENCE [LARGE SCALE GENOMIC DNA]</scope>
    <source>
        <strain evidence="9 10">K-4-11-1</strain>
    </source>
</reference>
<dbReference type="InterPro" id="IPR058031">
    <property type="entry name" value="AAA_lid_NorR"/>
</dbReference>
<dbReference type="PANTHER" id="PTHR32071:SF57">
    <property type="entry name" value="C4-DICARBOXYLATE TRANSPORT TRANSCRIPTIONAL REGULATORY PROTEIN DCTD"/>
    <property type="match status" value="1"/>
</dbReference>
<dbReference type="SMART" id="SM00448">
    <property type="entry name" value="REC"/>
    <property type="match status" value="1"/>
</dbReference>
<dbReference type="GO" id="GO:0006355">
    <property type="term" value="P:regulation of DNA-templated transcription"/>
    <property type="evidence" value="ECO:0007669"/>
    <property type="project" value="InterPro"/>
</dbReference>
<dbReference type="InterPro" id="IPR025944">
    <property type="entry name" value="Sigma_54_int_dom_CS"/>
</dbReference>
<evidence type="ECO:0000256" key="3">
    <source>
        <dbReference type="ARBA" id="ARBA00023015"/>
    </source>
</evidence>
<dbReference type="AlphaFoldDB" id="A0A4Q9H758"/>
<dbReference type="CDD" id="cd17534">
    <property type="entry name" value="REC_DC-like"/>
    <property type="match status" value="1"/>
</dbReference>
<dbReference type="GO" id="GO:0003677">
    <property type="term" value="F:DNA binding"/>
    <property type="evidence" value="ECO:0007669"/>
    <property type="project" value="UniProtKB-KW"/>
</dbReference>
<keyword evidence="6" id="KW-0597">Phosphoprotein</keyword>
<dbReference type="SUPFAM" id="SSF52540">
    <property type="entry name" value="P-loop containing nucleoside triphosphate hydrolases"/>
    <property type="match status" value="1"/>
</dbReference>
<dbReference type="PROSITE" id="PS50045">
    <property type="entry name" value="SIGMA54_INTERACT_4"/>
    <property type="match status" value="1"/>
</dbReference>
<comment type="caution">
    <text evidence="9">The sequence shown here is derived from an EMBL/GenBank/DDBJ whole genome shotgun (WGS) entry which is preliminary data.</text>
</comment>
<evidence type="ECO:0000313" key="10">
    <source>
        <dbReference type="Proteomes" id="UP000291819"/>
    </source>
</evidence>
<evidence type="ECO:0000256" key="5">
    <source>
        <dbReference type="ARBA" id="ARBA00023163"/>
    </source>
</evidence>